<feature type="transmembrane region" description="Helical" evidence="1">
    <location>
        <begin position="132"/>
        <end position="153"/>
    </location>
</feature>
<feature type="transmembrane region" description="Helical" evidence="1">
    <location>
        <begin position="174"/>
        <end position="203"/>
    </location>
</feature>
<name>A0A1I5CC56_PSUAM</name>
<organism evidence="2 3">
    <name type="scientific">Pseudonocardia ammonioxydans</name>
    <dbReference type="NCBI Taxonomy" id="260086"/>
    <lineage>
        <taxon>Bacteria</taxon>
        <taxon>Bacillati</taxon>
        <taxon>Actinomycetota</taxon>
        <taxon>Actinomycetes</taxon>
        <taxon>Pseudonocardiales</taxon>
        <taxon>Pseudonocardiaceae</taxon>
        <taxon>Pseudonocardia</taxon>
    </lineage>
</organism>
<reference evidence="2 3" key="1">
    <citation type="submission" date="2016-10" db="EMBL/GenBank/DDBJ databases">
        <authorList>
            <person name="de Groot N.N."/>
        </authorList>
    </citation>
    <scope>NUCLEOTIDE SEQUENCE [LARGE SCALE GENOMIC DNA]</scope>
    <source>
        <strain evidence="2 3">CGMCC 4.1877</strain>
    </source>
</reference>
<keyword evidence="1" id="KW-0472">Membrane</keyword>
<accession>A0A1I5CC56</accession>
<keyword evidence="1" id="KW-0812">Transmembrane</keyword>
<dbReference type="AlphaFoldDB" id="A0A1I5CC56"/>
<dbReference type="Proteomes" id="UP000199614">
    <property type="component" value="Unassembled WGS sequence"/>
</dbReference>
<evidence type="ECO:0000256" key="1">
    <source>
        <dbReference type="SAM" id="Phobius"/>
    </source>
</evidence>
<evidence type="ECO:0000313" key="3">
    <source>
        <dbReference type="Proteomes" id="UP000199614"/>
    </source>
</evidence>
<keyword evidence="3" id="KW-1185">Reference proteome</keyword>
<dbReference type="RefSeq" id="WP_143105453.1">
    <property type="nucleotide sequence ID" value="NZ_FOUY01000022.1"/>
</dbReference>
<keyword evidence="1" id="KW-1133">Transmembrane helix</keyword>
<feature type="transmembrane region" description="Helical" evidence="1">
    <location>
        <begin position="21"/>
        <end position="44"/>
    </location>
</feature>
<gene>
    <name evidence="2" type="ORF">SAMN05216207_1022105</name>
</gene>
<feature type="transmembrane region" description="Helical" evidence="1">
    <location>
        <begin position="64"/>
        <end position="85"/>
    </location>
</feature>
<dbReference type="EMBL" id="FOUY01000022">
    <property type="protein sequence ID" value="SFN84486.1"/>
    <property type="molecule type" value="Genomic_DNA"/>
</dbReference>
<sequence>MTAASTRPAVHLRRLLVSMHVLVTGGWLATAVGMAALSFLALRTADPALTHAALWMAHVLDDDVLVPFALTTAYTGVMLGVLTPWGFVRHRWVVTKLLITVGGLYLGVAWLGRWLEEAVAASAAGGLGPVGIYLVWGALLIGALMLATWLGVAKPGGPTRWGRNRTRRPPAPGTPTYLLVLVAPVLDWAAGVYGGLMATVALACLAQRRWRSRTPQQPAATRNR</sequence>
<evidence type="ECO:0000313" key="2">
    <source>
        <dbReference type="EMBL" id="SFN84486.1"/>
    </source>
</evidence>
<dbReference type="OrthoDB" id="8082651at2"/>
<protein>
    <submittedName>
        <fullName evidence="2">Uncharacterized protein</fullName>
    </submittedName>
</protein>
<dbReference type="STRING" id="260086.SAMN05216207_1022105"/>
<feature type="transmembrane region" description="Helical" evidence="1">
    <location>
        <begin position="92"/>
        <end position="112"/>
    </location>
</feature>
<proteinExistence type="predicted"/>